<evidence type="ECO:0000313" key="1">
    <source>
        <dbReference type="EMBL" id="ADB15051.1"/>
    </source>
</evidence>
<name>D2R2E2_PIRSD</name>
<organism evidence="1 2">
    <name type="scientific">Pirellula staleyi (strain ATCC 27377 / DSM 6068 / ICPB 4128)</name>
    <name type="common">Pirella staleyi</name>
    <dbReference type="NCBI Taxonomy" id="530564"/>
    <lineage>
        <taxon>Bacteria</taxon>
        <taxon>Pseudomonadati</taxon>
        <taxon>Planctomycetota</taxon>
        <taxon>Planctomycetia</taxon>
        <taxon>Pirellulales</taxon>
        <taxon>Pirellulaceae</taxon>
        <taxon>Pirellula</taxon>
    </lineage>
</organism>
<dbReference type="AlphaFoldDB" id="D2R2E2"/>
<keyword evidence="2" id="KW-1185">Reference proteome</keyword>
<accession>D2R2E2</accession>
<dbReference type="Proteomes" id="UP000001887">
    <property type="component" value="Chromosome"/>
</dbReference>
<dbReference type="EMBL" id="CP001848">
    <property type="protein sequence ID" value="ADB15051.1"/>
    <property type="molecule type" value="Genomic_DNA"/>
</dbReference>
<reference evidence="1 2" key="1">
    <citation type="journal article" date="2009" name="Stand. Genomic Sci.">
        <title>Complete genome sequence of Pirellula staleyi type strain (ATCC 27377).</title>
        <authorList>
            <person name="Clum A."/>
            <person name="Tindall B.J."/>
            <person name="Sikorski J."/>
            <person name="Ivanova N."/>
            <person name="Mavrommatis K."/>
            <person name="Lucas S."/>
            <person name="Glavina del Rio T."/>
            <person name="Nolan M."/>
            <person name="Chen F."/>
            <person name="Tice H."/>
            <person name="Pitluck S."/>
            <person name="Cheng J.F."/>
            <person name="Chertkov O."/>
            <person name="Brettin T."/>
            <person name="Han C."/>
            <person name="Detter J.C."/>
            <person name="Kuske C."/>
            <person name="Bruce D."/>
            <person name="Goodwin L."/>
            <person name="Ovchinikova G."/>
            <person name="Pati A."/>
            <person name="Mikhailova N."/>
            <person name="Chen A."/>
            <person name="Palaniappan K."/>
            <person name="Land M."/>
            <person name="Hauser L."/>
            <person name="Chang Y.J."/>
            <person name="Jeffries C.D."/>
            <person name="Chain P."/>
            <person name="Rohde M."/>
            <person name="Goker M."/>
            <person name="Bristow J."/>
            <person name="Eisen J.A."/>
            <person name="Markowitz V."/>
            <person name="Hugenholtz P."/>
            <person name="Kyrpides N.C."/>
            <person name="Klenk H.P."/>
            <person name="Lapidus A."/>
        </authorList>
    </citation>
    <scope>NUCLEOTIDE SEQUENCE [LARGE SCALE GENOMIC DNA]</scope>
    <source>
        <strain evidence="2">ATCC 27377 / DSM 6068 / ICPB 4128</strain>
    </source>
</reference>
<dbReference type="HOGENOM" id="CLU_3375178_0_0_0"/>
<proteinExistence type="predicted"/>
<dbReference type="KEGG" id="psl:Psta_0361"/>
<protein>
    <submittedName>
        <fullName evidence="1">Uncharacterized protein</fullName>
    </submittedName>
</protein>
<dbReference type="STRING" id="530564.Psta_0361"/>
<gene>
    <name evidence="1" type="ordered locus">Psta_0361</name>
</gene>
<sequence length="34" mass="3783">MFRVNQPPFEKLFELAMSDGSGCSRDPVRGLIGQ</sequence>
<evidence type="ECO:0000313" key="2">
    <source>
        <dbReference type="Proteomes" id="UP000001887"/>
    </source>
</evidence>